<comment type="caution">
    <text evidence="1">The sequence shown here is derived from an EMBL/GenBank/DDBJ whole genome shotgun (WGS) entry which is preliminary data.</text>
</comment>
<proteinExistence type="predicted"/>
<sequence length="418" mass="46904">MATDTSDIAKQGYVRVRSRNIGVWQRRWLVLRKATSTTACRLEKYLEEKHARTHTGQKVVLLTPATSITRLPTSVRKHAFSICFQDGSVKSVACDSDLEADTWVKLMVQECLEPQSGLSAGEPDILSPGIQKELQEQFHVYLVPSPKLDVFGECLLQVTHEHIYLWDLLSPRTKLAAWPLTALRRYGSDPAKFTFEAGRHCATGEGMFVFHTLEGEKIYCKVHQATLAIAEAHHRSRRLHAVPSAPPQSLIPSTGPTSSVPYRNSTSPLQQFSSSENLPGGVVVPRNFRLLEELEQGQKGVSDGTISWGLEDDCDMTLTHWTGMIIGPPRTPYENRIYSLRVECGSQYPDEPPCVKFISKIKMVGISESNGGVEKRSLSVLNRWQRNYSIKTVLQELRRAMTLKENQRMAQPPEGSTF</sequence>
<evidence type="ECO:0000313" key="2">
    <source>
        <dbReference type="Proteomes" id="UP000821865"/>
    </source>
</evidence>
<evidence type="ECO:0000313" key="1">
    <source>
        <dbReference type="EMBL" id="KAH7978359.1"/>
    </source>
</evidence>
<reference evidence="1" key="1">
    <citation type="submission" date="2020-05" db="EMBL/GenBank/DDBJ databases">
        <title>Large-scale comparative analyses of tick genomes elucidate their genetic diversity and vector capacities.</title>
        <authorList>
            <person name="Jia N."/>
            <person name="Wang J."/>
            <person name="Shi W."/>
            <person name="Du L."/>
            <person name="Sun Y."/>
            <person name="Zhan W."/>
            <person name="Jiang J."/>
            <person name="Wang Q."/>
            <person name="Zhang B."/>
            <person name="Ji P."/>
            <person name="Sakyi L.B."/>
            <person name="Cui X."/>
            <person name="Yuan T."/>
            <person name="Jiang B."/>
            <person name="Yang W."/>
            <person name="Lam T.T.-Y."/>
            <person name="Chang Q."/>
            <person name="Ding S."/>
            <person name="Wang X."/>
            <person name="Zhu J."/>
            <person name="Ruan X."/>
            <person name="Zhao L."/>
            <person name="Wei J."/>
            <person name="Que T."/>
            <person name="Du C."/>
            <person name="Cheng J."/>
            <person name="Dai P."/>
            <person name="Han X."/>
            <person name="Huang E."/>
            <person name="Gao Y."/>
            <person name="Liu J."/>
            <person name="Shao H."/>
            <person name="Ye R."/>
            <person name="Li L."/>
            <person name="Wei W."/>
            <person name="Wang X."/>
            <person name="Wang C."/>
            <person name="Yang T."/>
            <person name="Huo Q."/>
            <person name="Li W."/>
            <person name="Guo W."/>
            <person name="Chen H."/>
            <person name="Zhou L."/>
            <person name="Ni X."/>
            <person name="Tian J."/>
            <person name="Zhou Y."/>
            <person name="Sheng Y."/>
            <person name="Liu T."/>
            <person name="Pan Y."/>
            <person name="Xia L."/>
            <person name="Li J."/>
            <person name="Zhao F."/>
            <person name="Cao W."/>
        </authorList>
    </citation>
    <scope>NUCLEOTIDE SEQUENCE</scope>
    <source>
        <strain evidence="1">Dsil-2018</strain>
    </source>
</reference>
<keyword evidence="2" id="KW-1185">Reference proteome</keyword>
<gene>
    <name evidence="1" type="ORF">HPB49_005352</name>
</gene>
<organism evidence="1 2">
    <name type="scientific">Dermacentor silvarum</name>
    <name type="common">Tick</name>
    <dbReference type="NCBI Taxonomy" id="543639"/>
    <lineage>
        <taxon>Eukaryota</taxon>
        <taxon>Metazoa</taxon>
        <taxon>Ecdysozoa</taxon>
        <taxon>Arthropoda</taxon>
        <taxon>Chelicerata</taxon>
        <taxon>Arachnida</taxon>
        <taxon>Acari</taxon>
        <taxon>Parasitiformes</taxon>
        <taxon>Ixodida</taxon>
        <taxon>Ixodoidea</taxon>
        <taxon>Ixodidae</taxon>
        <taxon>Rhipicephalinae</taxon>
        <taxon>Dermacentor</taxon>
    </lineage>
</organism>
<accession>A0ACB8DW72</accession>
<name>A0ACB8DW72_DERSI</name>
<protein>
    <submittedName>
        <fullName evidence="1">Uncharacterized protein</fullName>
    </submittedName>
</protein>
<dbReference type="EMBL" id="CM023470">
    <property type="protein sequence ID" value="KAH7978359.1"/>
    <property type="molecule type" value="Genomic_DNA"/>
</dbReference>
<dbReference type="Proteomes" id="UP000821865">
    <property type="component" value="Chromosome 1"/>
</dbReference>